<comment type="function">
    <text evidence="4">The globular domain of the protein is located near the polypeptide exit tunnel on the outside of the subunit, while an extended beta-hairpin is found that lines the wall of the exit tunnel in the center of the 70S ribosome.</text>
</comment>
<gene>
    <name evidence="4" type="primary">rpl22</name>
    <name evidence="7" type="ORF">B6F84_07750</name>
</gene>
<proteinExistence type="inferred from homology"/>
<evidence type="ECO:0000313" key="8">
    <source>
        <dbReference type="Proteomes" id="UP000193404"/>
    </source>
</evidence>
<dbReference type="GO" id="GO:0022625">
    <property type="term" value="C:cytosolic large ribosomal subunit"/>
    <property type="evidence" value="ECO:0007669"/>
    <property type="project" value="UniProtKB-UniRule"/>
</dbReference>
<reference evidence="7 8" key="1">
    <citation type="submission" date="2017-03" db="EMBL/GenBank/DDBJ databases">
        <title>Sulfur activation and transportation mechanism of thermophilic Archaea Acidianus manzaensis YN-25.</title>
        <authorList>
            <person name="Ma Y."/>
            <person name="Yang Y."/>
            <person name="Xia J."/>
        </authorList>
    </citation>
    <scope>NUCLEOTIDE SEQUENCE [LARGE SCALE GENOMIC DNA]</scope>
    <source>
        <strain evidence="7 8">YN-25</strain>
    </source>
</reference>
<evidence type="ECO:0000313" key="7">
    <source>
        <dbReference type="EMBL" id="ARM77117.1"/>
    </source>
</evidence>
<dbReference type="GO" id="GO:0019843">
    <property type="term" value="F:rRNA binding"/>
    <property type="evidence" value="ECO:0007669"/>
    <property type="project" value="UniProtKB-UniRule"/>
</dbReference>
<dbReference type="RefSeq" id="WP_148691710.1">
    <property type="nucleotide sequence ID" value="NZ_CP020477.1"/>
</dbReference>
<dbReference type="EMBL" id="CP020477">
    <property type="protein sequence ID" value="ARM77117.1"/>
    <property type="molecule type" value="Genomic_DNA"/>
</dbReference>
<comment type="subunit">
    <text evidence="4 6">Part of the 50S ribosomal subunit.</text>
</comment>
<dbReference type="Proteomes" id="UP000193404">
    <property type="component" value="Chromosome"/>
</dbReference>
<dbReference type="NCBIfam" id="NF003260">
    <property type="entry name" value="PRK04223.1"/>
    <property type="match status" value="1"/>
</dbReference>
<comment type="function">
    <text evidence="4 6">This protein binds specifically to 23S rRNA. It makes multiple contacts with different domains of the 23S rRNA in the assembled 50S subunit and ribosome.</text>
</comment>
<evidence type="ECO:0000256" key="5">
    <source>
        <dbReference type="RuleBase" id="RU004005"/>
    </source>
</evidence>
<dbReference type="Gene3D" id="3.90.470.10">
    <property type="entry name" value="Ribosomal protein L22/L17"/>
    <property type="match status" value="1"/>
</dbReference>
<dbReference type="OrthoDB" id="314984at2157"/>
<evidence type="ECO:0000256" key="1">
    <source>
        <dbReference type="ARBA" id="ARBA00009451"/>
    </source>
</evidence>
<dbReference type="PANTHER" id="PTHR11593:SF10">
    <property type="entry name" value="60S RIBOSOMAL PROTEIN L17"/>
    <property type="match status" value="1"/>
</dbReference>
<protein>
    <recommendedName>
        <fullName evidence="4">Large ribosomal subunit protein uL22</fullName>
    </recommendedName>
</protein>
<keyword evidence="4 6" id="KW-0699">rRNA-binding</keyword>
<comment type="similarity">
    <text evidence="1 4 5">Belongs to the universal ribosomal protein uL22 family.</text>
</comment>
<accession>A0A1W6K3Q0</accession>
<keyword evidence="4 6" id="KW-0694">RNA-binding</keyword>
<dbReference type="InterPro" id="IPR018260">
    <property type="entry name" value="Ribosomal_uL22_CS"/>
</dbReference>
<dbReference type="NCBIfam" id="TIGR01038">
    <property type="entry name" value="uL22_arch_euk"/>
    <property type="match status" value="1"/>
</dbReference>
<organism evidence="7 8">
    <name type="scientific">Acidianus manzaensis</name>
    <dbReference type="NCBI Taxonomy" id="282676"/>
    <lineage>
        <taxon>Archaea</taxon>
        <taxon>Thermoproteota</taxon>
        <taxon>Thermoprotei</taxon>
        <taxon>Sulfolobales</taxon>
        <taxon>Sulfolobaceae</taxon>
        <taxon>Acidianus</taxon>
    </lineage>
</organism>
<dbReference type="Pfam" id="PF00237">
    <property type="entry name" value="Ribosomal_L22"/>
    <property type="match status" value="1"/>
</dbReference>
<dbReference type="InterPro" id="IPR036394">
    <property type="entry name" value="Ribosomal_uL22_sf"/>
</dbReference>
<dbReference type="CDD" id="cd00336">
    <property type="entry name" value="Ribosomal_L22"/>
    <property type="match status" value="1"/>
</dbReference>
<dbReference type="PROSITE" id="PS00464">
    <property type="entry name" value="RIBOSOMAL_L22"/>
    <property type="match status" value="1"/>
</dbReference>
<dbReference type="STRING" id="282676.B6F84_07750"/>
<keyword evidence="2 4" id="KW-0689">Ribosomal protein</keyword>
<dbReference type="HAMAP" id="MF_01331_A">
    <property type="entry name" value="Ribosomal_uL22_A"/>
    <property type="match status" value="1"/>
</dbReference>
<evidence type="ECO:0000256" key="6">
    <source>
        <dbReference type="RuleBase" id="RU004007"/>
    </source>
</evidence>
<dbReference type="KEGG" id="aman:B6F84_07750"/>
<dbReference type="GeneID" id="41590802"/>
<dbReference type="InterPro" id="IPR057265">
    <property type="entry name" value="Ribosomal_uL22_arc-type"/>
</dbReference>
<keyword evidence="8" id="KW-1185">Reference proteome</keyword>
<sequence length="156" mass="17735">MADWVYPQLKIDETKIGKAVVREAPVSIRDLYNVCKAIRGMKVKDARAFLERVQNKEEALPFWRYSHGSAHRDNISSKWKIKNGRYPVKAIKYVLKALDNAESNAVAKGLDTDSIKILHIAAHKGITLKRYMPRAFGRATAKNRRTSNIEVIVGEE</sequence>
<evidence type="ECO:0000256" key="4">
    <source>
        <dbReference type="HAMAP-Rule" id="MF_01331"/>
    </source>
</evidence>
<dbReference type="InterPro" id="IPR005721">
    <property type="entry name" value="Ribosomal_uL22_euk/arc"/>
</dbReference>
<dbReference type="PANTHER" id="PTHR11593">
    <property type="entry name" value="60S RIBOSOMAL PROTEIN L17"/>
    <property type="match status" value="1"/>
</dbReference>
<name>A0A1W6K3Q0_9CREN</name>
<dbReference type="GO" id="GO:0003735">
    <property type="term" value="F:structural constituent of ribosome"/>
    <property type="evidence" value="ECO:0007669"/>
    <property type="project" value="UniProtKB-UniRule"/>
</dbReference>
<evidence type="ECO:0000256" key="3">
    <source>
        <dbReference type="ARBA" id="ARBA00023274"/>
    </source>
</evidence>
<keyword evidence="3 4" id="KW-0687">Ribonucleoprotein</keyword>
<dbReference type="SUPFAM" id="SSF54843">
    <property type="entry name" value="Ribosomal protein L22"/>
    <property type="match status" value="1"/>
</dbReference>
<dbReference type="InterPro" id="IPR001063">
    <property type="entry name" value="Ribosomal_uL22"/>
</dbReference>
<dbReference type="GO" id="GO:0002181">
    <property type="term" value="P:cytoplasmic translation"/>
    <property type="evidence" value="ECO:0007669"/>
    <property type="project" value="TreeGrafter"/>
</dbReference>
<evidence type="ECO:0000256" key="2">
    <source>
        <dbReference type="ARBA" id="ARBA00022980"/>
    </source>
</evidence>
<dbReference type="AlphaFoldDB" id="A0A1W6K3Q0"/>